<organism evidence="2 3">
    <name type="scientific">Pelagibacterium nitratireducens</name>
    <dbReference type="NCBI Taxonomy" id="1046114"/>
    <lineage>
        <taxon>Bacteria</taxon>
        <taxon>Pseudomonadati</taxon>
        <taxon>Pseudomonadota</taxon>
        <taxon>Alphaproteobacteria</taxon>
        <taxon>Hyphomicrobiales</taxon>
        <taxon>Devosiaceae</taxon>
        <taxon>Pelagibacterium</taxon>
    </lineage>
</organism>
<accession>A0ABZ2IA60</accession>
<evidence type="ECO:0000313" key="2">
    <source>
        <dbReference type="EMBL" id="WWT34375.1"/>
    </source>
</evidence>
<dbReference type="EMBL" id="CP146275">
    <property type="protein sequence ID" value="WWT34375.1"/>
    <property type="molecule type" value="Genomic_DNA"/>
</dbReference>
<evidence type="ECO:0000313" key="3">
    <source>
        <dbReference type="Proteomes" id="UP001369958"/>
    </source>
</evidence>
<evidence type="ECO:0000256" key="1">
    <source>
        <dbReference type="SAM" id="Phobius"/>
    </source>
</evidence>
<reference evidence="2 3" key="1">
    <citation type="submission" date="2024-02" db="EMBL/GenBank/DDBJ databases">
        <title>Complete genome sequence of Pelagibacterium nitratireducens ZH15.</title>
        <authorList>
            <person name="Zhao L.H."/>
        </authorList>
    </citation>
    <scope>NUCLEOTIDE SEQUENCE [LARGE SCALE GENOMIC DNA]</scope>
    <source>
        <strain evidence="2 3">ZH15</strain>
    </source>
</reference>
<keyword evidence="1" id="KW-1133">Transmembrane helix</keyword>
<dbReference type="RefSeq" id="WP_338610260.1">
    <property type="nucleotide sequence ID" value="NZ_CP146275.1"/>
</dbReference>
<keyword evidence="1" id="KW-0472">Membrane</keyword>
<protein>
    <recommendedName>
        <fullName evidence="4">Transmembrane protein</fullName>
    </recommendedName>
</protein>
<gene>
    <name evidence="2" type="ORF">V6617_07880</name>
</gene>
<sequence>MVNVNSLSDTRRDILPARTAGSALYTVIAVGLIVAMAGLGAAYGVRSWLDSMAADAAAAEPSASHIVTIGAQRYAIPAALMADPIQRRDGFAERMDLTLALPLGENGKLSEVAITIMPRGRMRTSAALLDSVYLHQFAATQLSGVPGLVGKPLELDAGTSGETVWYDPLTANPFVAKCMTPVAMTIGDRTCLRVLILSDRNTAIVAFDPAALDNWRSFDSRIEEALTPLRK</sequence>
<keyword evidence="1" id="KW-0812">Transmembrane</keyword>
<dbReference type="Proteomes" id="UP001369958">
    <property type="component" value="Chromosome"/>
</dbReference>
<proteinExistence type="predicted"/>
<evidence type="ECO:0008006" key="4">
    <source>
        <dbReference type="Google" id="ProtNLM"/>
    </source>
</evidence>
<feature type="transmembrane region" description="Helical" evidence="1">
    <location>
        <begin position="23"/>
        <end position="45"/>
    </location>
</feature>
<keyword evidence="3" id="KW-1185">Reference proteome</keyword>
<name>A0ABZ2IA60_9HYPH</name>